<dbReference type="EMBL" id="JAFDST010000001">
    <property type="protein sequence ID" value="MBP1080200.1"/>
    <property type="molecule type" value="Genomic_DNA"/>
</dbReference>
<organism evidence="1 2">
    <name type="scientific">Bacillus capparidis</name>
    <dbReference type="NCBI Taxonomy" id="1840411"/>
    <lineage>
        <taxon>Bacteria</taxon>
        <taxon>Bacillati</taxon>
        <taxon>Bacillota</taxon>
        <taxon>Bacilli</taxon>
        <taxon>Bacillales</taxon>
        <taxon>Bacillaceae</taxon>
        <taxon>Bacillus</taxon>
    </lineage>
</organism>
<name>A0ABS4CT54_9BACI</name>
<keyword evidence="2" id="KW-1185">Reference proteome</keyword>
<comment type="caution">
    <text evidence="1">The sequence shown here is derived from an EMBL/GenBank/DDBJ whole genome shotgun (WGS) entry which is preliminary data.</text>
</comment>
<evidence type="ECO:0000313" key="2">
    <source>
        <dbReference type="Proteomes" id="UP000674416"/>
    </source>
</evidence>
<proteinExistence type="predicted"/>
<dbReference type="Proteomes" id="UP000674416">
    <property type="component" value="Unassembled WGS sequence"/>
</dbReference>
<sequence length="33" mass="3632">MRGLISVLGEEVGKKESKNADEVLDKVLSTRET</sequence>
<protein>
    <recommendedName>
        <fullName evidence="3">Asn/Gln amidotransferase domain-containing protein</fullName>
    </recommendedName>
</protein>
<accession>A0ABS4CT54</accession>
<gene>
    <name evidence="1" type="ORF">JOC74_000688</name>
</gene>
<evidence type="ECO:0008006" key="3">
    <source>
        <dbReference type="Google" id="ProtNLM"/>
    </source>
</evidence>
<evidence type="ECO:0000313" key="1">
    <source>
        <dbReference type="EMBL" id="MBP1080200.1"/>
    </source>
</evidence>
<reference evidence="1 2" key="1">
    <citation type="submission" date="2021-01" db="EMBL/GenBank/DDBJ databases">
        <title>Genomic Encyclopedia of Type Strains, Phase IV (KMG-IV): sequencing the most valuable type-strain genomes for metagenomic binning, comparative biology and taxonomic classification.</title>
        <authorList>
            <person name="Goeker M."/>
        </authorList>
    </citation>
    <scope>NUCLEOTIDE SEQUENCE [LARGE SCALE GENOMIC DNA]</scope>
    <source>
        <strain evidence="1 2">DSM 103394</strain>
    </source>
</reference>